<reference evidence="3 4" key="1">
    <citation type="journal article" date="2011" name="Science">
        <title>The ecoresponsive genome of Daphnia pulex.</title>
        <authorList>
            <person name="Colbourne J.K."/>
            <person name="Pfrender M.E."/>
            <person name="Gilbert D."/>
            <person name="Thomas W.K."/>
            <person name="Tucker A."/>
            <person name="Oakley T.H."/>
            <person name="Tokishita S."/>
            <person name="Aerts A."/>
            <person name="Arnold G.J."/>
            <person name="Basu M.K."/>
            <person name="Bauer D.J."/>
            <person name="Caceres C.E."/>
            <person name="Carmel L."/>
            <person name="Casola C."/>
            <person name="Choi J.H."/>
            <person name="Detter J.C."/>
            <person name="Dong Q."/>
            <person name="Dusheyko S."/>
            <person name="Eads B.D."/>
            <person name="Frohlich T."/>
            <person name="Geiler-Samerotte K.A."/>
            <person name="Gerlach D."/>
            <person name="Hatcher P."/>
            <person name="Jogdeo S."/>
            <person name="Krijgsveld J."/>
            <person name="Kriventseva E.V."/>
            <person name="Kultz D."/>
            <person name="Laforsch C."/>
            <person name="Lindquist E."/>
            <person name="Lopez J."/>
            <person name="Manak J.R."/>
            <person name="Muller J."/>
            <person name="Pangilinan J."/>
            <person name="Patwardhan R.P."/>
            <person name="Pitluck S."/>
            <person name="Pritham E.J."/>
            <person name="Rechtsteiner A."/>
            <person name="Rho M."/>
            <person name="Rogozin I.B."/>
            <person name="Sakarya O."/>
            <person name="Salamov A."/>
            <person name="Schaack S."/>
            <person name="Shapiro H."/>
            <person name="Shiga Y."/>
            <person name="Skalitzky C."/>
            <person name="Smith Z."/>
            <person name="Souvorov A."/>
            <person name="Sung W."/>
            <person name="Tang Z."/>
            <person name="Tsuchiya D."/>
            <person name="Tu H."/>
            <person name="Vos H."/>
            <person name="Wang M."/>
            <person name="Wolf Y.I."/>
            <person name="Yamagata H."/>
            <person name="Yamada T."/>
            <person name="Ye Y."/>
            <person name="Shaw J.R."/>
            <person name="Andrews J."/>
            <person name="Crease T.J."/>
            <person name="Tang H."/>
            <person name="Lucas S.M."/>
            <person name="Robertson H.M."/>
            <person name="Bork P."/>
            <person name="Koonin E.V."/>
            <person name="Zdobnov E.M."/>
            <person name="Grigoriev I.V."/>
            <person name="Lynch M."/>
            <person name="Boore J.L."/>
        </authorList>
    </citation>
    <scope>NUCLEOTIDE SEQUENCE [LARGE SCALE GENOMIC DNA]</scope>
</reference>
<dbReference type="EMBL" id="GL732545">
    <property type="protein sequence ID" value="EFX80958.1"/>
    <property type="molecule type" value="Genomic_DNA"/>
</dbReference>
<dbReference type="OMA" id="SHPAKHP"/>
<dbReference type="CDD" id="cd18315">
    <property type="entry name" value="BTB_POZ_BAB-like"/>
    <property type="match status" value="1"/>
</dbReference>
<organism evidence="3 4">
    <name type="scientific">Daphnia pulex</name>
    <name type="common">Water flea</name>
    <dbReference type="NCBI Taxonomy" id="6669"/>
    <lineage>
        <taxon>Eukaryota</taxon>
        <taxon>Metazoa</taxon>
        <taxon>Ecdysozoa</taxon>
        <taxon>Arthropoda</taxon>
        <taxon>Crustacea</taxon>
        <taxon>Branchiopoda</taxon>
        <taxon>Diplostraca</taxon>
        <taxon>Cladocera</taxon>
        <taxon>Anomopoda</taxon>
        <taxon>Daphniidae</taxon>
        <taxon>Daphnia</taxon>
    </lineage>
</organism>
<proteinExistence type="predicted"/>
<name>E9GI07_DAPPU</name>
<evidence type="ECO:0000256" key="1">
    <source>
        <dbReference type="ARBA" id="ARBA00023242"/>
    </source>
</evidence>
<evidence type="ECO:0000313" key="3">
    <source>
        <dbReference type="EMBL" id="EFX80958.1"/>
    </source>
</evidence>
<protein>
    <recommendedName>
        <fullName evidence="2">BTB domain-containing protein</fullName>
    </recommendedName>
</protein>
<dbReference type="InterPro" id="IPR000210">
    <property type="entry name" value="BTB/POZ_dom"/>
</dbReference>
<dbReference type="eggNOG" id="ENOG502QQPP">
    <property type="taxonomic scope" value="Eukaryota"/>
</dbReference>
<dbReference type="PROSITE" id="PS50097">
    <property type="entry name" value="BTB"/>
    <property type="match status" value="1"/>
</dbReference>
<dbReference type="Gene3D" id="3.30.710.10">
    <property type="entry name" value="Potassium Channel Kv1.1, Chain A"/>
    <property type="match status" value="1"/>
</dbReference>
<dbReference type="HOGENOM" id="CLU_004253_8_1_1"/>
<dbReference type="PhylomeDB" id="E9GI07"/>
<dbReference type="InterPro" id="IPR051095">
    <property type="entry name" value="Dros_DevTransReg"/>
</dbReference>
<dbReference type="PANTHER" id="PTHR23110">
    <property type="entry name" value="BTB DOMAIN TRANSCRIPTION FACTOR"/>
    <property type="match status" value="1"/>
</dbReference>
<dbReference type="SMART" id="SM00225">
    <property type="entry name" value="BTB"/>
    <property type="match status" value="1"/>
</dbReference>
<sequence length="113" mass="12864">QQFCLRWNNHQSALVSVFDHLLQSEAFVDVTLAVEGLLLRAHKLVLSACSPYFQAMFASHPAKHPIIILKDVRYNDLRALLDFMYKGEVAVDQDRLPAFLRLAESLKIRGLAE</sequence>
<dbReference type="AlphaFoldDB" id="E9GI07"/>
<evidence type="ECO:0000259" key="2">
    <source>
        <dbReference type="PROSITE" id="PS50097"/>
    </source>
</evidence>
<keyword evidence="1" id="KW-0539">Nucleus</keyword>
<dbReference type="KEGG" id="dpx:DAPPUDRAFT_8020"/>
<dbReference type="OrthoDB" id="10261408at2759"/>
<dbReference type="PANTHER" id="PTHR23110:SF82">
    <property type="entry name" value="PROTEIN TRAMTRACK, ALPHA ISOFORM"/>
    <property type="match status" value="1"/>
</dbReference>
<feature type="non-terminal residue" evidence="3">
    <location>
        <position position="113"/>
    </location>
</feature>
<dbReference type="Proteomes" id="UP000000305">
    <property type="component" value="Unassembled WGS sequence"/>
</dbReference>
<evidence type="ECO:0000313" key="4">
    <source>
        <dbReference type="Proteomes" id="UP000000305"/>
    </source>
</evidence>
<dbReference type="Pfam" id="PF00651">
    <property type="entry name" value="BTB"/>
    <property type="match status" value="1"/>
</dbReference>
<gene>
    <name evidence="3" type="ORF">DAPPUDRAFT_8020</name>
</gene>
<dbReference type="InParanoid" id="E9GI07"/>
<dbReference type="STRING" id="6669.E9GI07"/>
<dbReference type="SUPFAM" id="SSF54695">
    <property type="entry name" value="POZ domain"/>
    <property type="match status" value="1"/>
</dbReference>
<keyword evidence="4" id="KW-1185">Reference proteome</keyword>
<dbReference type="InterPro" id="IPR011333">
    <property type="entry name" value="SKP1/BTB/POZ_sf"/>
</dbReference>
<feature type="non-terminal residue" evidence="3">
    <location>
        <position position="1"/>
    </location>
</feature>
<feature type="domain" description="BTB" evidence="2">
    <location>
        <begin position="28"/>
        <end position="93"/>
    </location>
</feature>
<accession>E9GI07</accession>